<dbReference type="AlphaFoldDB" id="A0A268NUN7"/>
<organism evidence="1 2">
    <name type="scientific">Shouchella clausii</name>
    <name type="common">Alkalihalobacillus clausii</name>
    <dbReference type="NCBI Taxonomy" id="79880"/>
    <lineage>
        <taxon>Bacteria</taxon>
        <taxon>Bacillati</taxon>
        <taxon>Bacillota</taxon>
        <taxon>Bacilli</taxon>
        <taxon>Bacillales</taxon>
        <taxon>Bacillaceae</taxon>
        <taxon>Shouchella</taxon>
    </lineage>
</organism>
<protein>
    <submittedName>
        <fullName evidence="1">Uncharacterized protein</fullName>
    </submittedName>
</protein>
<dbReference type="Proteomes" id="UP000216207">
    <property type="component" value="Unassembled WGS sequence"/>
</dbReference>
<reference evidence="1 2" key="1">
    <citation type="submission" date="2017-07" db="EMBL/GenBank/DDBJ databases">
        <title>Isolation and whole genome analysis of endospore-forming bacteria from heroin.</title>
        <authorList>
            <person name="Kalinowski J."/>
            <person name="Ahrens B."/>
            <person name="Al-Dilaimi A."/>
            <person name="Winkler A."/>
            <person name="Wibberg D."/>
            <person name="Schleenbecker U."/>
            <person name="Ruckert C."/>
            <person name="Wolfel R."/>
            <person name="Grass G."/>
        </authorList>
    </citation>
    <scope>NUCLEOTIDE SEQUENCE [LARGE SCALE GENOMIC DNA]</scope>
    <source>
        <strain evidence="1 2">7539</strain>
    </source>
</reference>
<evidence type="ECO:0000313" key="1">
    <source>
        <dbReference type="EMBL" id="PAE87222.1"/>
    </source>
</evidence>
<gene>
    <name evidence="1" type="ORF">CHH72_19670</name>
</gene>
<comment type="caution">
    <text evidence="1">The sequence shown here is derived from an EMBL/GenBank/DDBJ whole genome shotgun (WGS) entry which is preliminary data.</text>
</comment>
<dbReference type="RefSeq" id="WP_095327283.1">
    <property type="nucleotide sequence ID" value="NZ_NPCC01000038.1"/>
</dbReference>
<name>A0A268NUN7_SHOCL</name>
<sequence length="258" mass="29988">MDCKKVYIDFYHSIFEDNGLTTKELVHLNSMDINTDVDIGSVVEQLRLLIFKQYGDGLYIQAEEFGNFCYLNIIIMFGEDYNLLAEYLDSIHLPEEIKVNKITIPNQENFLSVDYFFNQEETKDLRRLLRNWGIESKVYFIERKAFERGAGDYHENVILSFLAGSAEAIGNRVTNILMDKFGGYNPRLSNFNTDNVLSYISEETGINKQDLHLTKIENISNDKIAINITNRYKCIKVLYDKNAKSINYEVMDKTQTMI</sequence>
<accession>A0A268NUN7</accession>
<proteinExistence type="predicted"/>
<dbReference type="EMBL" id="NPCC01000038">
    <property type="protein sequence ID" value="PAE87222.1"/>
    <property type="molecule type" value="Genomic_DNA"/>
</dbReference>
<evidence type="ECO:0000313" key="2">
    <source>
        <dbReference type="Proteomes" id="UP000216207"/>
    </source>
</evidence>